<accession>A0A251YDQ9</accession>
<feature type="compositionally biased region" description="Basic and acidic residues" evidence="1">
    <location>
        <begin position="204"/>
        <end position="213"/>
    </location>
</feature>
<feature type="region of interest" description="Disordered" evidence="1">
    <location>
        <begin position="190"/>
        <end position="213"/>
    </location>
</feature>
<keyword evidence="2" id="KW-0812">Transmembrane</keyword>
<evidence type="ECO:0000256" key="1">
    <source>
        <dbReference type="SAM" id="MobiDB-lite"/>
    </source>
</evidence>
<sequence length="213" mass="23292">MTPTAPAPDRPQKLFRRLRRAWADAPAVVQVLVIAALAFAWFTAFDIGGPEEGVGSLVLRVVLAVVFGVIAIGSRWISRLDRPGAPRDVEVSEAAEDGGLPPGADHVAWIAALERRRREIRQEAWGVPIALVLIVALAFLPRPDPFRSSDWAFLVFLAVFVSWAAWLIVSRSRRRDGVDALLIPLQEQATRDAEQRAGWATPSPDDRIPPAAG</sequence>
<organism evidence="3 4">
    <name type="scientific">Clavibacter michiganensis</name>
    <dbReference type="NCBI Taxonomy" id="28447"/>
    <lineage>
        <taxon>Bacteria</taxon>
        <taxon>Bacillati</taxon>
        <taxon>Actinomycetota</taxon>
        <taxon>Actinomycetes</taxon>
        <taxon>Micrococcales</taxon>
        <taxon>Microbacteriaceae</taxon>
        <taxon>Clavibacter</taxon>
    </lineage>
</organism>
<reference evidence="3 4" key="1">
    <citation type="submission" date="2016-08" db="EMBL/GenBank/DDBJ databases">
        <title>Genome sequence of Clavibacter michiganensis spp strain CFBP8017.</title>
        <authorList>
            <person name="Thapa S.P."/>
            <person name="Coaker G."/>
            <person name="Jacques M.-A."/>
        </authorList>
    </citation>
    <scope>NUCLEOTIDE SEQUENCE [LARGE SCALE GENOMIC DNA]</scope>
    <source>
        <strain evidence="3">CFBP8017</strain>
    </source>
</reference>
<feature type="transmembrane region" description="Helical" evidence="2">
    <location>
        <begin position="124"/>
        <end position="140"/>
    </location>
</feature>
<gene>
    <name evidence="3" type="ORF">BFL36_09820</name>
</gene>
<evidence type="ECO:0000256" key="2">
    <source>
        <dbReference type="SAM" id="Phobius"/>
    </source>
</evidence>
<proteinExistence type="predicted"/>
<feature type="transmembrane region" description="Helical" evidence="2">
    <location>
        <begin position="21"/>
        <end position="45"/>
    </location>
</feature>
<keyword evidence="2" id="KW-1133">Transmembrane helix</keyword>
<dbReference type="Proteomes" id="UP000195011">
    <property type="component" value="Unassembled WGS sequence"/>
</dbReference>
<name>A0A251YDQ9_9MICO</name>
<evidence type="ECO:0000313" key="3">
    <source>
        <dbReference type="EMBL" id="OUE22381.1"/>
    </source>
</evidence>
<dbReference type="AlphaFoldDB" id="A0A251YDQ9"/>
<feature type="transmembrane region" description="Helical" evidence="2">
    <location>
        <begin position="152"/>
        <end position="169"/>
    </location>
</feature>
<dbReference type="RefSeq" id="WP_086517760.1">
    <property type="nucleotide sequence ID" value="NZ_MDJY01000045.1"/>
</dbReference>
<protein>
    <submittedName>
        <fullName evidence="3">Uncharacterized protein</fullName>
    </submittedName>
</protein>
<dbReference type="EMBL" id="MDJY01000045">
    <property type="protein sequence ID" value="OUE22381.1"/>
    <property type="molecule type" value="Genomic_DNA"/>
</dbReference>
<comment type="caution">
    <text evidence="3">The sequence shown here is derived from an EMBL/GenBank/DDBJ whole genome shotgun (WGS) entry which is preliminary data.</text>
</comment>
<keyword evidence="2" id="KW-0472">Membrane</keyword>
<feature type="transmembrane region" description="Helical" evidence="2">
    <location>
        <begin position="57"/>
        <end position="77"/>
    </location>
</feature>
<evidence type="ECO:0000313" key="4">
    <source>
        <dbReference type="Proteomes" id="UP000195011"/>
    </source>
</evidence>